<dbReference type="CDD" id="cd02252">
    <property type="entry name" value="nylC_like"/>
    <property type="match status" value="1"/>
</dbReference>
<evidence type="ECO:0000313" key="2">
    <source>
        <dbReference type="EMBL" id="TMI79391.1"/>
    </source>
</evidence>
<dbReference type="PANTHER" id="PTHR36512:SF3">
    <property type="entry name" value="BLR5678 PROTEIN"/>
    <property type="match status" value="1"/>
</dbReference>
<dbReference type="Proteomes" id="UP000318093">
    <property type="component" value="Unassembled WGS sequence"/>
</dbReference>
<dbReference type="InterPro" id="IPR005321">
    <property type="entry name" value="Peptidase_S58_DmpA"/>
</dbReference>
<dbReference type="SUPFAM" id="SSF56266">
    <property type="entry name" value="DmpA/ArgJ-like"/>
    <property type="match status" value="1"/>
</dbReference>
<accession>A0A537J760</accession>
<name>A0A537J760_9BACT</name>
<evidence type="ECO:0000256" key="1">
    <source>
        <dbReference type="ARBA" id="ARBA00007068"/>
    </source>
</evidence>
<dbReference type="GO" id="GO:0004177">
    <property type="term" value="F:aminopeptidase activity"/>
    <property type="evidence" value="ECO:0007669"/>
    <property type="project" value="TreeGrafter"/>
</dbReference>
<comment type="caution">
    <text evidence="2">The sequence shown here is derived from an EMBL/GenBank/DDBJ whole genome shotgun (WGS) entry which is preliminary data.</text>
</comment>
<protein>
    <submittedName>
        <fullName evidence="2">P1 family peptidase</fullName>
    </submittedName>
</protein>
<dbReference type="Gene3D" id="3.60.70.12">
    <property type="entry name" value="L-amino peptidase D-ALA esterase/amidase"/>
    <property type="match status" value="1"/>
</dbReference>
<comment type="similarity">
    <text evidence="1">Belongs to the peptidase S58 family.</text>
</comment>
<reference evidence="2 3" key="1">
    <citation type="journal article" date="2019" name="Nat. Microbiol.">
        <title>Mediterranean grassland soil C-N compound turnover is dependent on rainfall and depth, and is mediated by genomically divergent microorganisms.</title>
        <authorList>
            <person name="Diamond S."/>
            <person name="Andeer P.F."/>
            <person name="Li Z."/>
            <person name="Crits-Christoph A."/>
            <person name="Burstein D."/>
            <person name="Anantharaman K."/>
            <person name="Lane K.R."/>
            <person name="Thomas B.C."/>
            <person name="Pan C."/>
            <person name="Northen T.R."/>
            <person name="Banfield J.F."/>
        </authorList>
    </citation>
    <scope>NUCLEOTIDE SEQUENCE [LARGE SCALE GENOMIC DNA]</scope>
    <source>
        <strain evidence="2">NP_6</strain>
    </source>
</reference>
<gene>
    <name evidence="2" type="ORF">E6H03_10385</name>
</gene>
<sequence>MITDVAGITVGHATDLEHLTGCTAVVCGDGAVAGVAVLGGAPGTRETDSLRPENLVDRVHAILLCGGSAFGLAAADGAVRYLEAQGVGFPTPAARVPLVPAAVIYDLGIGSAGVRPDAAMGEAACRAARAGPVGEGCVGAGTGATVGKLFGLRGAMKSGIGTWSTRIAGGATVAALVVTNAFGDVLDVRTGKVLAGARHPDHGGFVGTADYLRTHGLPEGHGFPSGVPAHTTIGVVATDAALTKAQATRLALLAHAGLARAVSPSHTSVDGDAFFVVSTRDAAADWFALQAAVPETVAEAVMRSVRTAGTLGGVPGLAS</sequence>
<evidence type="ECO:0000313" key="3">
    <source>
        <dbReference type="Proteomes" id="UP000318093"/>
    </source>
</evidence>
<organism evidence="2 3">
    <name type="scientific">Candidatus Segetimicrobium genomatis</name>
    <dbReference type="NCBI Taxonomy" id="2569760"/>
    <lineage>
        <taxon>Bacteria</taxon>
        <taxon>Bacillati</taxon>
        <taxon>Candidatus Sysuimicrobiota</taxon>
        <taxon>Candidatus Sysuimicrobiia</taxon>
        <taxon>Candidatus Sysuimicrobiales</taxon>
        <taxon>Candidatus Segetimicrobiaceae</taxon>
        <taxon>Candidatus Segetimicrobium</taxon>
    </lineage>
</organism>
<dbReference type="AlphaFoldDB" id="A0A537J760"/>
<dbReference type="InterPro" id="IPR016117">
    <property type="entry name" value="ArgJ-like_dom_sf"/>
</dbReference>
<proteinExistence type="inferred from homology"/>
<dbReference type="Pfam" id="PF03576">
    <property type="entry name" value="Peptidase_S58"/>
    <property type="match status" value="1"/>
</dbReference>
<dbReference type="EMBL" id="VBAN01000331">
    <property type="protein sequence ID" value="TMI79391.1"/>
    <property type="molecule type" value="Genomic_DNA"/>
</dbReference>
<dbReference type="PANTHER" id="PTHR36512">
    <property type="entry name" value="D-AMINOPEPTIDASE"/>
    <property type="match status" value="1"/>
</dbReference>